<dbReference type="InterPro" id="IPR013595">
    <property type="entry name" value="Pept_S33_TAP-like_C"/>
</dbReference>
<feature type="chain" id="PRO_5045113106" evidence="4">
    <location>
        <begin position="24"/>
        <end position="509"/>
    </location>
</feature>
<evidence type="ECO:0000313" key="7">
    <source>
        <dbReference type="EMBL" id="WWF04028.1"/>
    </source>
</evidence>
<dbReference type="PANTHER" id="PTHR43248">
    <property type="entry name" value="2-SUCCINYL-6-HYDROXY-2,4-CYCLOHEXADIENE-1-CARBOXYLATE SYNTHASE"/>
    <property type="match status" value="1"/>
</dbReference>
<keyword evidence="2 4" id="KW-0732">Signal</keyword>
<sequence>MRSRARSLRLVAAVAAVVLPVAGCSLLEPDTRPTGLTTGDQAPPAGTRGLERFYEQDLQWGGCERGDGECAQLEVPMDYEDPDGRTLKISVLRVKAKDEAAGSLVVNPGGPGGSGVDYAAAADFVVSERIRKNFDVVGFDPRGVARSEPVDCLDDRGMDDYLAKDPTPDTDEERAADRAEQQEFADGCKSRTGELLGHVSTADAARDMDVLRAALGDGKLTYLGKSYGTYLGATYAELFPDRAGRMVLDGVIPPDATAQEVVIGQAKGFDTATRAWAQDCVDNDCSLGGTVDEVVASVQDLLQQLDGQPLPASAGIELTEGWATWGIAQALYDQGMWSQLTDALVSAEDGDGGPLSELGRTYAGRDSGGDYASNLLEALPAVNCLDRPEQDVDQDALVDEAVAAAPIWGRALSSESPCAEWPVESTSTPHEIDAKGADPILVVGTTRDPATPYEWAERLHEQLADSALITHEGDGHTAYMRQNDCVDKAVDEFWLTGATPDGDALTCKE</sequence>
<dbReference type="Gene3D" id="3.40.50.1820">
    <property type="entry name" value="alpha/beta hydrolase"/>
    <property type="match status" value="1"/>
</dbReference>
<gene>
    <name evidence="7" type="ORF">N5P18_09970</name>
</gene>
<comment type="similarity">
    <text evidence="1">Belongs to the peptidase S33 family.</text>
</comment>
<dbReference type="GO" id="GO:0016787">
    <property type="term" value="F:hydrolase activity"/>
    <property type="evidence" value="ECO:0007669"/>
    <property type="project" value="UniProtKB-KW"/>
</dbReference>
<evidence type="ECO:0000256" key="4">
    <source>
        <dbReference type="SAM" id="SignalP"/>
    </source>
</evidence>
<feature type="domain" description="Peptidase S33 tripeptidyl aminopeptidase-like C-terminal" evidence="6">
    <location>
        <begin position="406"/>
        <end position="503"/>
    </location>
</feature>
<evidence type="ECO:0000256" key="1">
    <source>
        <dbReference type="ARBA" id="ARBA00010088"/>
    </source>
</evidence>
<dbReference type="Pfam" id="PF08386">
    <property type="entry name" value="Abhydrolase_4"/>
    <property type="match status" value="1"/>
</dbReference>
<proteinExistence type="inferred from homology"/>
<feature type="domain" description="AB hydrolase-1" evidence="5">
    <location>
        <begin position="104"/>
        <end position="283"/>
    </location>
</feature>
<dbReference type="Pfam" id="PF00561">
    <property type="entry name" value="Abhydrolase_1"/>
    <property type="match status" value="1"/>
</dbReference>
<evidence type="ECO:0000256" key="2">
    <source>
        <dbReference type="ARBA" id="ARBA00022729"/>
    </source>
</evidence>
<reference evidence="7 8" key="1">
    <citation type="submission" date="2022-09" db="EMBL/GenBank/DDBJ databases">
        <title>Complete genome sequence of Janibacter terrae strain COS04-44, PCL-degrading bacteria isolated from oil spilled coast.</title>
        <authorList>
            <person name="Park H."/>
            <person name="Kim J.Y."/>
            <person name="An S.H."/>
            <person name="Lee C.M."/>
            <person name="Weon H.-Y."/>
        </authorList>
    </citation>
    <scope>NUCLEOTIDE SEQUENCE [LARGE SCALE GENOMIC DNA]</scope>
    <source>
        <strain evidence="7 8">COS04-44</strain>
    </source>
</reference>
<evidence type="ECO:0000256" key="3">
    <source>
        <dbReference type="ARBA" id="ARBA00022801"/>
    </source>
</evidence>
<dbReference type="InterPro" id="IPR000073">
    <property type="entry name" value="AB_hydrolase_1"/>
</dbReference>
<dbReference type="SUPFAM" id="SSF53474">
    <property type="entry name" value="alpha/beta-Hydrolases"/>
    <property type="match status" value="1"/>
</dbReference>
<dbReference type="PANTHER" id="PTHR43248:SF29">
    <property type="entry name" value="TRIPEPTIDYL AMINOPEPTIDASE"/>
    <property type="match status" value="1"/>
</dbReference>
<accession>A0ABZ2FBX7</accession>
<keyword evidence="8" id="KW-1185">Reference proteome</keyword>
<feature type="signal peptide" evidence="4">
    <location>
        <begin position="1"/>
        <end position="23"/>
    </location>
</feature>
<keyword evidence="3 7" id="KW-0378">Hydrolase</keyword>
<dbReference type="InterPro" id="IPR029058">
    <property type="entry name" value="AB_hydrolase_fold"/>
</dbReference>
<evidence type="ECO:0000313" key="8">
    <source>
        <dbReference type="Proteomes" id="UP001381003"/>
    </source>
</evidence>
<dbReference type="InterPro" id="IPR051601">
    <property type="entry name" value="Serine_prot/Carboxylest_S33"/>
</dbReference>
<organism evidence="7 8">
    <name type="scientific">Janibacter terrae</name>
    <dbReference type="NCBI Taxonomy" id="103817"/>
    <lineage>
        <taxon>Bacteria</taxon>
        <taxon>Bacillati</taxon>
        <taxon>Actinomycetota</taxon>
        <taxon>Actinomycetes</taxon>
        <taxon>Micrococcales</taxon>
        <taxon>Intrasporangiaceae</taxon>
        <taxon>Janibacter</taxon>
    </lineage>
</organism>
<dbReference type="EMBL" id="CP104874">
    <property type="protein sequence ID" value="WWF04028.1"/>
    <property type="molecule type" value="Genomic_DNA"/>
</dbReference>
<name>A0ABZ2FBX7_9MICO</name>
<evidence type="ECO:0000259" key="5">
    <source>
        <dbReference type="Pfam" id="PF00561"/>
    </source>
</evidence>
<dbReference type="Proteomes" id="UP001381003">
    <property type="component" value="Chromosome"/>
</dbReference>
<protein>
    <submittedName>
        <fullName evidence="7">Alpha/beta hydrolase</fullName>
    </submittedName>
</protein>
<dbReference type="RefSeq" id="WP_068426168.1">
    <property type="nucleotide sequence ID" value="NZ_CP104874.1"/>
</dbReference>
<evidence type="ECO:0000259" key="6">
    <source>
        <dbReference type="Pfam" id="PF08386"/>
    </source>
</evidence>